<evidence type="ECO:0000256" key="4">
    <source>
        <dbReference type="ARBA" id="ARBA00022776"/>
    </source>
</evidence>
<feature type="region of interest" description="Disordered" evidence="12">
    <location>
        <begin position="51"/>
        <end position="95"/>
    </location>
</feature>
<keyword evidence="3 10" id="KW-0132">Cell division</keyword>
<dbReference type="Gene3D" id="1.10.418.30">
    <property type="entry name" value="Ncd80 complex, Ncd80 subunit"/>
    <property type="match status" value="1"/>
</dbReference>
<dbReference type="EMBL" id="OV725077">
    <property type="protein sequence ID" value="CAH1390701.1"/>
    <property type="molecule type" value="Genomic_DNA"/>
</dbReference>
<keyword evidence="5 10" id="KW-0995">Kinetochore</keyword>
<dbReference type="AlphaFoldDB" id="A0A9P0E2U8"/>
<evidence type="ECO:0000256" key="3">
    <source>
        <dbReference type="ARBA" id="ARBA00022618"/>
    </source>
</evidence>
<proteinExistence type="inferred from homology"/>
<evidence type="ECO:0000256" key="11">
    <source>
        <dbReference type="SAM" id="Coils"/>
    </source>
</evidence>
<evidence type="ECO:0000256" key="10">
    <source>
        <dbReference type="RuleBase" id="RU368072"/>
    </source>
</evidence>
<feature type="coiled-coil region" evidence="11">
    <location>
        <begin position="345"/>
        <end position="417"/>
    </location>
</feature>
<feature type="coiled-coil region" evidence="11">
    <location>
        <begin position="494"/>
        <end position="612"/>
    </location>
</feature>
<comment type="similarity">
    <text evidence="1 10">Belongs to the NDC80/HEC1 family.</text>
</comment>
<evidence type="ECO:0000256" key="6">
    <source>
        <dbReference type="ARBA" id="ARBA00023054"/>
    </source>
</evidence>
<feature type="compositionally biased region" description="Low complexity" evidence="12">
    <location>
        <begin position="81"/>
        <end position="94"/>
    </location>
</feature>
<evidence type="ECO:0000256" key="7">
    <source>
        <dbReference type="ARBA" id="ARBA00023242"/>
    </source>
</evidence>
<protein>
    <recommendedName>
        <fullName evidence="10">Kinetochore protein NDC80</fullName>
    </recommendedName>
</protein>
<dbReference type="GO" id="GO:0051301">
    <property type="term" value="P:cell division"/>
    <property type="evidence" value="ECO:0007669"/>
    <property type="project" value="UniProtKB-UniRule"/>
</dbReference>
<dbReference type="InterPro" id="IPR005550">
    <property type="entry name" value="Kinetochore_Ndc80"/>
</dbReference>
<evidence type="ECO:0000313" key="15">
    <source>
        <dbReference type="Proteomes" id="UP001152798"/>
    </source>
</evidence>
<dbReference type="GO" id="GO:0005634">
    <property type="term" value="C:nucleus"/>
    <property type="evidence" value="ECO:0007669"/>
    <property type="project" value="UniProtKB-SubCell"/>
</dbReference>
<accession>A0A9P0E2U8</accession>
<organism evidence="14 15">
    <name type="scientific">Nezara viridula</name>
    <name type="common">Southern green stink bug</name>
    <name type="synonym">Cimex viridulus</name>
    <dbReference type="NCBI Taxonomy" id="85310"/>
    <lineage>
        <taxon>Eukaryota</taxon>
        <taxon>Metazoa</taxon>
        <taxon>Ecdysozoa</taxon>
        <taxon>Arthropoda</taxon>
        <taxon>Hexapoda</taxon>
        <taxon>Insecta</taxon>
        <taxon>Pterygota</taxon>
        <taxon>Neoptera</taxon>
        <taxon>Paraneoptera</taxon>
        <taxon>Hemiptera</taxon>
        <taxon>Heteroptera</taxon>
        <taxon>Panheteroptera</taxon>
        <taxon>Pentatomomorpha</taxon>
        <taxon>Pentatomoidea</taxon>
        <taxon>Pentatomidae</taxon>
        <taxon>Pentatominae</taxon>
        <taxon>Nezara</taxon>
    </lineage>
</organism>
<dbReference type="Proteomes" id="UP001152798">
    <property type="component" value="Chromosome 1"/>
</dbReference>
<dbReference type="PANTHER" id="PTHR10643:SF2">
    <property type="entry name" value="KINETOCHORE PROTEIN NDC80 HOMOLOG"/>
    <property type="match status" value="1"/>
</dbReference>
<evidence type="ECO:0000256" key="5">
    <source>
        <dbReference type="ARBA" id="ARBA00022838"/>
    </source>
</evidence>
<keyword evidence="7 10" id="KW-0539">Nucleus</keyword>
<keyword evidence="2 10" id="KW-0158">Chromosome</keyword>
<evidence type="ECO:0000256" key="1">
    <source>
        <dbReference type="ARBA" id="ARBA00007050"/>
    </source>
</evidence>
<keyword evidence="6 11" id="KW-0175">Coiled coil</keyword>
<evidence type="ECO:0000256" key="12">
    <source>
        <dbReference type="SAM" id="MobiDB-lite"/>
    </source>
</evidence>
<comment type="subcellular location">
    <subcellularLocation>
        <location evidence="10">Chromosome</location>
        <location evidence="10">Centromere</location>
        <location evidence="10">Kinetochore</location>
    </subcellularLocation>
    <subcellularLocation>
        <location evidence="10">Nucleus</location>
    </subcellularLocation>
</comment>
<gene>
    <name evidence="14" type="ORF">NEZAVI_LOCUS1860</name>
</gene>
<dbReference type="InterPro" id="IPR038273">
    <property type="entry name" value="Ndc80_sf"/>
</dbReference>
<keyword evidence="9 10" id="KW-0137">Centromere</keyword>
<evidence type="ECO:0000256" key="8">
    <source>
        <dbReference type="ARBA" id="ARBA00023306"/>
    </source>
</evidence>
<keyword evidence="4 10" id="KW-0498">Mitosis</keyword>
<evidence type="ECO:0000256" key="9">
    <source>
        <dbReference type="ARBA" id="ARBA00023328"/>
    </source>
</evidence>
<dbReference type="OrthoDB" id="7459479at2759"/>
<dbReference type="InterPro" id="IPR055260">
    <property type="entry name" value="Ndc80_CH"/>
</dbReference>
<reference evidence="14" key="1">
    <citation type="submission" date="2022-01" db="EMBL/GenBank/DDBJ databases">
        <authorList>
            <person name="King R."/>
        </authorList>
    </citation>
    <scope>NUCLEOTIDE SEQUENCE</scope>
</reference>
<dbReference type="GO" id="GO:0051315">
    <property type="term" value="P:attachment of mitotic spindle microtubules to kinetochore"/>
    <property type="evidence" value="ECO:0007669"/>
    <property type="project" value="UniProtKB-UniRule"/>
</dbReference>
<dbReference type="Pfam" id="PF03801">
    <property type="entry name" value="Ndc80_HEC"/>
    <property type="match status" value="1"/>
</dbReference>
<dbReference type="PANTHER" id="PTHR10643">
    <property type="entry name" value="KINETOCHORE PROTEIN NDC80"/>
    <property type="match status" value="1"/>
</dbReference>
<evidence type="ECO:0000256" key="2">
    <source>
        <dbReference type="ARBA" id="ARBA00022454"/>
    </source>
</evidence>
<keyword evidence="8 10" id="KW-0131">Cell cycle</keyword>
<feature type="domain" description="Kinetochore protein Ndc80 CH" evidence="13">
    <location>
        <begin position="87"/>
        <end position="219"/>
    </location>
</feature>
<name>A0A9P0E2U8_NEZVI</name>
<keyword evidence="15" id="KW-1185">Reference proteome</keyword>
<evidence type="ECO:0000313" key="14">
    <source>
        <dbReference type="EMBL" id="CAH1390701.1"/>
    </source>
</evidence>
<comment type="subunit">
    <text evidence="10">Component of the NDC80 complex.</text>
</comment>
<dbReference type="GO" id="GO:0031262">
    <property type="term" value="C:Ndc80 complex"/>
    <property type="evidence" value="ECO:0007669"/>
    <property type="project" value="UniProtKB-UniRule"/>
</dbReference>
<comment type="function">
    <text evidence="10">Acts as a component of the essential kinetochore-associated NDC80 complex, which is required for chromosome segregation and spindle checkpoint activity.</text>
</comment>
<evidence type="ECO:0000259" key="13">
    <source>
        <dbReference type="Pfam" id="PF03801"/>
    </source>
</evidence>
<sequence length="615" mass="71652">MKKSLGRRSSSRNPVRMMTFTEFESAKKDKKSSIPVRRAHSVERKIGMATPVGKRSCSEDRNSMVTPATSRKTFGTERPSRTTTMSTNSTRLSSFGGARTMRDCRTIEDKDWQINAQRKIEKFLIEDPEGCSILSNGSIRPLTLKLFIDVVDLLLRRIINAGQDSYINKTNYITELPYIMKKLMYRGKIEKSWLISVNTTRSWCHALACMDFLVSMISTQMVVDPTSLMYPETSCKEDGDIWDYKLLLPYAQESYELFTSCTTNYDELQAALDQRFVEMHISNDVYHHINELNEEIQKIELQCEEYKARIQNEKPALHELGMTYNNLKDTRAQDENKRRNLAIVEEDLKIKVKKKEKECNALRETLLKKQQEKYEIESAVSSQEISPQEIEKLKQRRDSLQREIEAEQKYLNTYNELVMKSSMEVLALKKKNAGLIQDFNISILNHLSFGLENVPLTGKMDSDDEKTLNTIEKAIIAAKNTLQMATGFCSDASIPKAREELDVIEQQIVEERNKFSLIIEKLKTVIIEKEEVTKRLKNEEESINKNILELGSDTMEETLIEERKIRAKKMREQLDMFRQNSVYYLQKCEQYFSEHEKKMKALTERYKLLEKEYKK</sequence>
<feature type="compositionally biased region" description="Polar residues" evidence="12">
    <location>
        <begin position="63"/>
        <end position="73"/>
    </location>
</feature>